<keyword evidence="2" id="KW-1185">Reference proteome</keyword>
<comment type="caution">
    <text evidence="1">The sequence shown here is derived from an EMBL/GenBank/DDBJ whole genome shotgun (WGS) entry which is preliminary data.</text>
</comment>
<dbReference type="RefSeq" id="WP_218324687.1">
    <property type="nucleotide sequence ID" value="NZ_JAHUZB010000001.1"/>
</dbReference>
<dbReference type="Proteomes" id="UP000774130">
    <property type="component" value="Unassembled WGS sequence"/>
</dbReference>
<gene>
    <name evidence="1" type="ORF">KUA55_03025</name>
</gene>
<name>A0ABS6T9Q1_9ENTE</name>
<dbReference type="EMBL" id="JAHUZB010000001">
    <property type="protein sequence ID" value="MBV7389637.1"/>
    <property type="molecule type" value="Genomic_DNA"/>
</dbReference>
<accession>A0ABS6T9Q1</accession>
<sequence>MTRKSDIFKALTNDLFIEYSDISTNIGDAIVPIITVKPKSDNTLMPFNENKKVFIIEETELNIIDI</sequence>
<evidence type="ECO:0000313" key="2">
    <source>
        <dbReference type="Proteomes" id="UP000774130"/>
    </source>
</evidence>
<reference evidence="1 2" key="1">
    <citation type="submission" date="2021-06" db="EMBL/GenBank/DDBJ databases">
        <title>Enterococcus alishanensis sp. nov., a novel lactic acid bacterium isolated from fresh coffee beans.</title>
        <authorList>
            <person name="Chen Y.-S."/>
        </authorList>
    </citation>
    <scope>NUCLEOTIDE SEQUENCE [LARGE SCALE GENOMIC DNA]</scope>
    <source>
        <strain evidence="1 2">ALS3</strain>
    </source>
</reference>
<organism evidence="1 2">
    <name type="scientific">Enterococcus alishanensis</name>
    <dbReference type="NCBI Taxonomy" id="1303817"/>
    <lineage>
        <taxon>Bacteria</taxon>
        <taxon>Bacillati</taxon>
        <taxon>Bacillota</taxon>
        <taxon>Bacilli</taxon>
        <taxon>Lactobacillales</taxon>
        <taxon>Enterococcaceae</taxon>
        <taxon>Enterococcus</taxon>
    </lineage>
</organism>
<proteinExistence type="predicted"/>
<evidence type="ECO:0000313" key="1">
    <source>
        <dbReference type="EMBL" id="MBV7389637.1"/>
    </source>
</evidence>
<protein>
    <submittedName>
        <fullName evidence="1">Uncharacterized protein</fullName>
    </submittedName>
</protein>